<dbReference type="RefSeq" id="WP_058028553.1">
    <property type="nucleotide sequence ID" value="NZ_CP013187.1"/>
</dbReference>
<dbReference type="Gene3D" id="3.40.50.1820">
    <property type="entry name" value="alpha/beta hydrolase"/>
    <property type="match status" value="1"/>
</dbReference>
<feature type="region of interest" description="Disordered" evidence="2">
    <location>
        <begin position="146"/>
        <end position="166"/>
    </location>
</feature>
<evidence type="ECO:0000313" key="6">
    <source>
        <dbReference type="Proteomes" id="UP000061457"/>
    </source>
</evidence>
<evidence type="ECO:0000256" key="2">
    <source>
        <dbReference type="SAM" id="MobiDB-lite"/>
    </source>
</evidence>
<dbReference type="InterPro" id="IPR029058">
    <property type="entry name" value="AB_hydrolase_fold"/>
</dbReference>
<dbReference type="GO" id="GO:0004252">
    <property type="term" value="F:serine-type endopeptidase activity"/>
    <property type="evidence" value="ECO:0007669"/>
    <property type="project" value="TreeGrafter"/>
</dbReference>
<evidence type="ECO:0000259" key="4">
    <source>
        <dbReference type="Pfam" id="PF00326"/>
    </source>
</evidence>
<organism evidence="5 6">
    <name type="scientific">Pseudoalteromonas phenolica</name>
    <dbReference type="NCBI Taxonomy" id="161398"/>
    <lineage>
        <taxon>Bacteria</taxon>
        <taxon>Pseudomonadati</taxon>
        <taxon>Pseudomonadota</taxon>
        <taxon>Gammaproteobacteria</taxon>
        <taxon>Alteromonadales</taxon>
        <taxon>Pseudoalteromonadaceae</taxon>
        <taxon>Pseudoalteromonas</taxon>
    </lineage>
</organism>
<dbReference type="KEGG" id="pphe:PP2015_244"/>
<accession>A0A0S2JY98</accession>
<dbReference type="SUPFAM" id="SSF53474">
    <property type="entry name" value="alpha/beta-Hydrolases"/>
    <property type="match status" value="1"/>
</dbReference>
<feature type="signal peptide" evidence="3">
    <location>
        <begin position="1"/>
        <end position="20"/>
    </location>
</feature>
<gene>
    <name evidence="5" type="ORF">PP2015_244</name>
</gene>
<dbReference type="InterPro" id="IPR001375">
    <property type="entry name" value="Peptidase_S9_cat"/>
</dbReference>
<dbReference type="SUPFAM" id="SSF82171">
    <property type="entry name" value="DPP6 N-terminal domain-like"/>
    <property type="match status" value="1"/>
</dbReference>
<dbReference type="Pfam" id="PF00326">
    <property type="entry name" value="Peptidase_S9"/>
    <property type="match status" value="1"/>
</dbReference>
<dbReference type="PANTHER" id="PTHR42776:SF27">
    <property type="entry name" value="DIPEPTIDYL PEPTIDASE FAMILY MEMBER 6"/>
    <property type="match status" value="1"/>
</dbReference>
<dbReference type="STRING" id="161398.PP2015_244"/>
<feature type="chain" id="PRO_5006600743" evidence="3">
    <location>
        <begin position="21"/>
        <end position="918"/>
    </location>
</feature>
<keyword evidence="1" id="KW-0378">Hydrolase</keyword>
<dbReference type="PATRIC" id="fig|161398.10.peg.251"/>
<dbReference type="OrthoDB" id="6388416at2"/>
<evidence type="ECO:0000256" key="3">
    <source>
        <dbReference type="SAM" id="SignalP"/>
    </source>
</evidence>
<dbReference type="Gene3D" id="2.120.10.30">
    <property type="entry name" value="TolB, C-terminal domain"/>
    <property type="match status" value="1"/>
</dbReference>
<name>A0A0S2JY98_9GAMM</name>
<feature type="domain" description="Peptidase S9 prolyl oligopeptidase catalytic" evidence="4">
    <location>
        <begin position="729"/>
        <end position="902"/>
    </location>
</feature>
<dbReference type="PANTHER" id="PTHR42776">
    <property type="entry name" value="SERINE PEPTIDASE S9 FAMILY MEMBER"/>
    <property type="match status" value="1"/>
</dbReference>
<protein>
    <submittedName>
        <fullName evidence="5">Prolyl oligopeptidase family</fullName>
    </submittedName>
</protein>
<evidence type="ECO:0000313" key="5">
    <source>
        <dbReference type="EMBL" id="ALO40771.1"/>
    </source>
</evidence>
<dbReference type="AlphaFoldDB" id="A0A0S2JY98"/>
<keyword evidence="3" id="KW-0732">Signal</keyword>
<evidence type="ECO:0000256" key="1">
    <source>
        <dbReference type="ARBA" id="ARBA00022801"/>
    </source>
</evidence>
<proteinExistence type="predicted"/>
<dbReference type="GO" id="GO:0006508">
    <property type="term" value="P:proteolysis"/>
    <property type="evidence" value="ECO:0007669"/>
    <property type="project" value="InterPro"/>
</dbReference>
<dbReference type="EMBL" id="CP013187">
    <property type="protein sequence ID" value="ALO40771.1"/>
    <property type="molecule type" value="Genomic_DNA"/>
</dbReference>
<dbReference type="Proteomes" id="UP000061457">
    <property type="component" value="Chromosome I"/>
</dbReference>
<keyword evidence="6" id="KW-1185">Reference proteome</keyword>
<sequence length="918" mass="104579">MKAFHSLIAASVLCCLPVAAKSNLEFKDVFDFRYAQGQQLSDNGRLLTFSAKPYRGNSEGLVYDLTTNKIIARVPQGTKPQINKAANWVAFTQVPTLLEKETTKKKDKKKLKNHLILIDTQTHKQTTFAEVVDYQISDDGNWLAYRTKEKPEDDNADKKADKPESEIKADKKDKFYSLVIVNLRDMSKTTIEHVGKFALSPKEYGVLFNIHAEHGAKNHIGFFDLNTQTQSNLFDEPGVTLSQAIWHPKKPIVAFNMANYVNDDTRRRDHQITLWHSDTNTLKEINNPTGWFTGKTAKLTWSEQGERLYFQNRPELEAKVKELNYDDEASLTDFETIRAQKGLQVWHNNDAEIKTREAKTWQQANKNRHYQAVYHLNGEQVVQLANEQAPNIRLNTEANFLLASNDKPHLERIMYEGFFNDYAAINVKTGKQTQIIKGSPFRPSLSPTGSHAAFFKDQQVWLKDLSSQSMSPLTKAVREAIFADDKHDYPSEQPGYGFAGWQLDGSIVYVYSKFDIWAFDVNTQQATRLTKGRETNTQYRVKYLDKNQLGFAANDTLMLHTHNTENKQSGVATLNLATGKVKTVLKGEARYALVAKAKHADKLIFTKESYHQFPDFWQTTSTFSKTKKVTDLNPQVKNFAWGGKPELVQYKGYNGEDLQGVLIKPAGYKEGDKVPTVIYFYRYMSQRMYNFPKMELNHRPNFPMFTSNGYALFLPDIRFEIGKPGPSSTQTMINAAQKLIDMGVAHPEKIGLQGHSWAGYQSAFMITQTDMFKAVVSGAPVSNMTSAYSGIRLKSGLARQFQYETGQSRIGKPLTQALDLYIENSPVFFADKVNTPVLIMFGDADGAVPWQEGIQYYLALRRHNKDAIFLQYEGEPHHLKKFPNQVDFSIRMMEYFDHHLKGKPAADWIKSGVKHQPE</sequence>
<reference evidence="5 6" key="1">
    <citation type="submission" date="2015-11" db="EMBL/GenBank/DDBJ databases">
        <authorList>
            <person name="Zhang Y."/>
            <person name="Guo Z."/>
        </authorList>
    </citation>
    <scope>NUCLEOTIDE SEQUENCE [LARGE SCALE GENOMIC DNA]</scope>
    <source>
        <strain evidence="5 6">KCTC 12086</strain>
    </source>
</reference>
<dbReference type="InterPro" id="IPR011042">
    <property type="entry name" value="6-blade_b-propeller_TolB-like"/>
</dbReference>